<proteinExistence type="predicted"/>
<protein>
    <submittedName>
        <fullName evidence="1">Exostosin-1</fullName>
    </submittedName>
</protein>
<dbReference type="EMBL" id="WJQU01000001">
    <property type="protein sequence ID" value="KAJ6645854.1"/>
    <property type="molecule type" value="Genomic_DNA"/>
</dbReference>
<name>A0A9Q0N901_9DIPT</name>
<gene>
    <name evidence="1" type="primary">ttv_0</name>
    <name evidence="1" type="ORF">Bhyg_01063</name>
</gene>
<dbReference type="Proteomes" id="UP001151699">
    <property type="component" value="Chromosome A"/>
</dbReference>
<dbReference type="OrthoDB" id="1924787at2759"/>
<sequence>MTSTTSKYVHGIGSETRNSLFHLHNTRDLVLVTTCRHGKSWRELQDARCDEDNREYDRG</sequence>
<reference evidence="1" key="1">
    <citation type="submission" date="2022-07" db="EMBL/GenBank/DDBJ databases">
        <authorList>
            <person name="Trinca V."/>
            <person name="Uliana J.V.C."/>
            <person name="Torres T.T."/>
            <person name="Ward R.J."/>
            <person name="Monesi N."/>
        </authorList>
    </citation>
    <scope>NUCLEOTIDE SEQUENCE</scope>
    <source>
        <strain evidence="1">HSMRA1968</strain>
        <tissue evidence="1">Whole embryos</tissue>
    </source>
</reference>
<accession>A0A9Q0N901</accession>
<evidence type="ECO:0000313" key="1">
    <source>
        <dbReference type="EMBL" id="KAJ6645854.1"/>
    </source>
</evidence>
<dbReference type="AlphaFoldDB" id="A0A9Q0N901"/>
<comment type="caution">
    <text evidence="1">The sequence shown here is derived from an EMBL/GenBank/DDBJ whole genome shotgun (WGS) entry which is preliminary data.</text>
</comment>
<organism evidence="1 2">
    <name type="scientific">Pseudolycoriella hygida</name>
    <dbReference type="NCBI Taxonomy" id="35572"/>
    <lineage>
        <taxon>Eukaryota</taxon>
        <taxon>Metazoa</taxon>
        <taxon>Ecdysozoa</taxon>
        <taxon>Arthropoda</taxon>
        <taxon>Hexapoda</taxon>
        <taxon>Insecta</taxon>
        <taxon>Pterygota</taxon>
        <taxon>Neoptera</taxon>
        <taxon>Endopterygota</taxon>
        <taxon>Diptera</taxon>
        <taxon>Nematocera</taxon>
        <taxon>Sciaroidea</taxon>
        <taxon>Sciaridae</taxon>
        <taxon>Pseudolycoriella</taxon>
    </lineage>
</organism>
<keyword evidence="2" id="KW-1185">Reference proteome</keyword>
<evidence type="ECO:0000313" key="2">
    <source>
        <dbReference type="Proteomes" id="UP001151699"/>
    </source>
</evidence>